<feature type="domain" description="PG-1098 ferredoxin-like" evidence="2">
    <location>
        <begin position="277"/>
        <end position="320"/>
    </location>
</feature>
<dbReference type="Proteomes" id="UP000626242">
    <property type="component" value="Unassembled WGS sequence"/>
</dbReference>
<reference evidence="3 4" key="1">
    <citation type="submission" date="2020-08" db="EMBL/GenBank/DDBJ databases">
        <title>A Genomic Blueprint of the Chicken Gut Microbiome.</title>
        <authorList>
            <person name="Gilroy R."/>
            <person name="Ravi A."/>
            <person name="Getino M."/>
            <person name="Pursley I."/>
            <person name="Horton D.L."/>
            <person name="Alikhan N.-F."/>
            <person name="Baker D."/>
            <person name="Gharbi K."/>
            <person name="Hall N."/>
            <person name="Watson M."/>
            <person name="Adriaenssens E.M."/>
            <person name="Foster-Nyarko E."/>
            <person name="Jarju S."/>
            <person name="Secka A."/>
            <person name="Antonio M."/>
            <person name="Oren A."/>
            <person name="Chaudhuri R."/>
            <person name="La Ragione R.M."/>
            <person name="Hildebrand F."/>
            <person name="Pallen M.J."/>
        </authorList>
    </citation>
    <scope>NUCLEOTIDE SEQUENCE [LARGE SCALE GENOMIC DNA]</scope>
    <source>
        <strain evidence="3 4">Sa1CVA4</strain>
    </source>
</reference>
<dbReference type="RefSeq" id="WP_251833185.1">
    <property type="nucleotide sequence ID" value="NZ_JACSPS010000002.1"/>
</dbReference>
<keyword evidence="4" id="KW-1185">Reference proteome</keyword>
<dbReference type="GO" id="GO:0032259">
    <property type="term" value="P:methylation"/>
    <property type="evidence" value="ECO:0007669"/>
    <property type="project" value="UniProtKB-KW"/>
</dbReference>
<sequence length="384" mass="43331">MNRHLLSDDVQNFIEKNLNADLHALLLKRSPFADVAMNEIAQQIKGRKVAAKKFPFLQKRGIVFPPNLNLEQASSQTTAEFKTQGLSGKRFVDLTCGFGIDAYFLSRNFEEVFLVEQNAQLSETVEHNWVNLNQQANFIVDNLEAFLAKNSVFFDLIYLDPARRDVNKNKKFLLEDLSPNLLEILPKLRQISAKIMVKLSPLIDISYLISIISDLERIQIIAVRNEVKELVLTILPNSTSSDVQIECVNLESADSVFSFKFNDEKSAAATYSEVQQYLCIPNSAVLKAGAFSLISSVFALNKLHPNSHLYTSDRLIESFPGRVLKVEQIEAKEIRKKEKFNIISKNHPLSPDQIKSKYKISDGGGQYLIFTQANSGKVILKSFA</sequence>
<dbReference type="Gene3D" id="1.10.10.1110">
    <property type="entry name" value="Methyltransferase PG1098, N-terminal domain"/>
    <property type="match status" value="1"/>
</dbReference>
<dbReference type="GO" id="GO:0008168">
    <property type="term" value="F:methyltransferase activity"/>
    <property type="evidence" value="ECO:0007669"/>
    <property type="project" value="UniProtKB-KW"/>
</dbReference>
<feature type="domain" description="THUMP-like" evidence="1">
    <location>
        <begin position="327"/>
        <end position="376"/>
    </location>
</feature>
<comment type="caution">
    <text evidence="3">The sequence shown here is derived from an EMBL/GenBank/DDBJ whole genome shotgun (WGS) entry which is preliminary data.</text>
</comment>
<dbReference type="InterPro" id="IPR041497">
    <property type="entry name" value="Thump-like"/>
</dbReference>
<dbReference type="SUPFAM" id="SSF53335">
    <property type="entry name" value="S-adenosyl-L-methionine-dependent methyltransferases"/>
    <property type="match status" value="1"/>
</dbReference>
<keyword evidence="3" id="KW-0808">Transferase</keyword>
<evidence type="ECO:0000259" key="2">
    <source>
        <dbReference type="Pfam" id="PF22013"/>
    </source>
</evidence>
<name>A0ABR8WLP2_9FLAO</name>
<dbReference type="Pfam" id="PF22013">
    <property type="entry name" value="PG_1098_Fer"/>
    <property type="match status" value="1"/>
</dbReference>
<protein>
    <submittedName>
        <fullName evidence="3">RsmD family RNA methyltransferase</fullName>
    </submittedName>
</protein>
<dbReference type="Pfam" id="PF18096">
    <property type="entry name" value="Thump_like"/>
    <property type="match status" value="1"/>
</dbReference>
<accession>A0ABR8WLP2</accession>
<keyword evidence="3" id="KW-0489">Methyltransferase</keyword>
<evidence type="ECO:0000313" key="4">
    <source>
        <dbReference type="Proteomes" id="UP000626242"/>
    </source>
</evidence>
<dbReference type="CDD" id="cd02440">
    <property type="entry name" value="AdoMet_MTases"/>
    <property type="match status" value="1"/>
</dbReference>
<dbReference type="Pfam" id="PF03602">
    <property type="entry name" value="Cons_hypoth95"/>
    <property type="match status" value="1"/>
</dbReference>
<gene>
    <name evidence="3" type="ORF">H9628_05830</name>
</gene>
<proteinExistence type="predicted"/>
<dbReference type="InterPro" id="IPR029063">
    <property type="entry name" value="SAM-dependent_MTases_sf"/>
</dbReference>
<organism evidence="3 4">
    <name type="scientific">Kaistella pullorum</name>
    <dbReference type="NCBI Taxonomy" id="2763074"/>
    <lineage>
        <taxon>Bacteria</taxon>
        <taxon>Pseudomonadati</taxon>
        <taxon>Bacteroidota</taxon>
        <taxon>Flavobacteriia</taxon>
        <taxon>Flavobacteriales</taxon>
        <taxon>Weeksellaceae</taxon>
        <taxon>Chryseobacterium group</taxon>
        <taxon>Kaistella</taxon>
    </lineage>
</organism>
<dbReference type="Gene3D" id="3.40.50.150">
    <property type="entry name" value="Vaccinia Virus protein VP39"/>
    <property type="match status" value="1"/>
</dbReference>
<dbReference type="InterPro" id="IPR054168">
    <property type="entry name" value="PG_1098_Fer"/>
</dbReference>
<evidence type="ECO:0000259" key="1">
    <source>
        <dbReference type="Pfam" id="PF18096"/>
    </source>
</evidence>
<dbReference type="EMBL" id="JACSPS010000002">
    <property type="protein sequence ID" value="MBD8017984.1"/>
    <property type="molecule type" value="Genomic_DNA"/>
</dbReference>
<evidence type="ECO:0000313" key="3">
    <source>
        <dbReference type="EMBL" id="MBD8017984.1"/>
    </source>
</evidence>